<dbReference type="InterPro" id="IPR021773">
    <property type="entry name" value="TPC11"/>
</dbReference>
<dbReference type="AlphaFoldDB" id="A0A7D9CX37"/>
<accession>A0A7D9CX37</accession>
<gene>
    <name evidence="2" type="ORF">DEBR0S1_23222G</name>
</gene>
<dbReference type="Proteomes" id="UP000478008">
    <property type="component" value="Unassembled WGS sequence"/>
</dbReference>
<evidence type="ECO:0000313" key="2">
    <source>
        <dbReference type="EMBL" id="VUG16690.1"/>
    </source>
</evidence>
<sequence>MERYPPEITSLLAPLIIIQGLDSTVIRSNETEFSDNGDLETGFNCQSPDSSIKIPSTSSDDNIIHNYLLSKEDASLIERKIPVSHGQISSFLSEFFLRHNIADSILPPYTAKGFIKQLYYHFKFIGSKCYIPSCNIDVFKNKYSAEQTTNSEVMDMPISPFFKESPYFGTILPLEWIQLYREILPAIFISIYNLEVTRDKAQDVAADRKLVEEICSFKHFLNLRKIRYLVILICDYPAKDISNSLSNRVEHIRMNTKLAATTGLAFLNSKEPKDISNFMLSIVHLVRPWCTDFYNALLKCSKMDIPDASLQYDKNLLYSRSSLKEALLEEFCGVTEDSTKSMEYCYESLINSFHSINFQKSKLWCQCRGLLDLAAIHIVRSYILLGNAKQSYKKFAIHIQNVTALLPQDLKDSYSYYTWLATQMSWLAQLIEKSPELIVDVNPSPQRMISLSLLGNMSRKQNSSPFCDKWITPQGGFIYLHACSLMRQRKICALHSNIDTSDPYMSTSLMEERKFPYSKKCLQLLNGALDMFSRSRKMKFNRAESYTYFQIAEEHFLTKNYSMAMNNYLVALPIYHEEKWKWIESILLLRLFQCLIKLGNYHDSAIYYLKLCLLPEKLVHPLKFSIDHQKLKLDNHLEDCDPSERLTFNEKLINVNVVFEKQDVIIGNTFTMQAVMTSAMNTLMDHAIVENVQFIFGDNSKCIVVKHRSDLEFRVFETFYCDIKDFDYAEFESNLIFSGFGTQKIFNFDISSAIGKFSLNRVKLIIKTLDFDIENFVYLQAEKPGTSVQWLQPFKNGNGISGHKFVSLTLPSTTFNVQARIPKVNIRLNYDEVIFDGFEIPIKLFIDNNDVIDYTYNVISTTNVGDKSLRISPRKPDNDNKIQSGKIKASQSKTENVFLFIPVLDTNFRTQGHDDKEMLYIHFCFEFTSIADGITTNTIKEVKIPIQRTFDIRLNIQPDLGPNRSLLLSSDSTLDKAFSPYDRTWKALVYMKNNSYMQLILNNFDLIVESSSKAKVKLIDDDFYPTPQRITFPCVEKKFVELPFILSSSSETKSCSFIDTKIYLRFSYTKSEKDFQLETLKPRPYSQLVWAGKLPLKDPRILVFLHELENNLIELNYLVENPSNEILKLHCAVSYSAEVEMYDIDTQVELTIAGESSKILKYKCGLAMPNINKRLVSLPEFKFYDTAHKLYLNQMLVTDHIVLKKNKMYYMNLRRETSDMVSSINEFALPNGNHIMKSYK</sequence>
<keyword evidence="3" id="KW-1185">Reference proteome</keyword>
<dbReference type="PANTHER" id="PTHR14374:SF0">
    <property type="entry name" value="TRAFFICKING PROTEIN PARTICLE COMPLEX SUBUNIT 11"/>
    <property type="match status" value="1"/>
</dbReference>
<feature type="domain" description="Trafficking protein particle complex subunit 11" evidence="1">
    <location>
        <begin position="364"/>
        <end position="604"/>
    </location>
</feature>
<dbReference type="PANTHER" id="PTHR14374">
    <property type="entry name" value="FOIE GRAS"/>
    <property type="match status" value="1"/>
</dbReference>
<dbReference type="EMBL" id="CABFWN010000001">
    <property type="protein sequence ID" value="VUG16690.1"/>
    <property type="molecule type" value="Genomic_DNA"/>
</dbReference>
<name>A0A7D9CX37_DEKBR</name>
<evidence type="ECO:0000259" key="1">
    <source>
        <dbReference type="Pfam" id="PF11817"/>
    </source>
</evidence>
<proteinExistence type="predicted"/>
<dbReference type="SUPFAM" id="SSF48452">
    <property type="entry name" value="TPR-like"/>
    <property type="match status" value="1"/>
</dbReference>
<organism evidence="2 3">
    <name type="scientific">Dekkera bruxellensis</name>
    <name type="common">Brettanomyces custersii</name>
    <dbReference type="NCBI Taxonomy" id="5007"/>
    <lineage>
        <taxon>Eukaryota</taxon>
        <taxon>Fungi</taxon>
        <taxon>Dikarya</taxon>
        <taxon>Ascomycota</taxon>
        <taxon>Saccharomycotina</taxon>
        <taxon>Pichiomycetes</taxon>
        <taxon>Pichiales</taxon>
        <taxon>Pichiaceae</taxon>
        <taxon>Brettanomyces</taxon>
    </lineage>
</organism>
<dbReference type="Pfam" id="PF11817">
    <property type="entry name" value="Foie-gras_1"/>
    <property type="match status" value="1"/>
</dbReference>
<evidence type="ECO:0000313" key="3">
    <source>
        <dbReference type="Proteomes" id="UP000478008"/>
    </source>
</evidence>
<reference evidence="2 3" key="1">
    <citation type="submission" date="2019-07" db="EMBL/GenBank/DDBJ databases">
        <authorList>
            <person name="Friedrich A."/>
            <person name="Schacherer J."/>
        </authorList>
    </citation>
    <scope>NUCLEOTIDE SEQUENCE [LARGE SCALE GENOMIC DNA]</scope>
</reference>
<protein>
    <submittedName>
        <fullName evidence="2">DEBR0S1_23222g1_1</fullName>
    </submittedName>
</protein>
<dbReference type="InterPro" id="IPR011990">
    <property type="entry name" value="TPR-like_helical_dom_sf"/>
</dbReference>